<name>A0ACC7NRI9_9BURK</name>
<feature type="non-terminal residue" evidence="1">
    <location>
        <position position="1"/>
    </location>
</feature>
<dbReference type="Proteomes" id="UP001629235">
    <property type="component" value="Unassembled WGS sequence"/>
</dbReference>
<evidence type="ECO:0000313" key="2">
    <source>
        <dbReference type="Proteomes" id="UP001629235"/>
    </source>
</evidence>
<evidence type="ECO:0000313" key="1">
    <source>
        <dbReference type="EMBL" id="MFM0109598.1"/>
    </source>
</evidence>
<dbReference type="EMBL" id="JAQQDW010000357">
    <property type="protein sequence ID" value="MFM0109598.1"/>
    <property type="molecule type" value="Genomic_DNA"/>
</dbReference>
<proteinExistence type="predicted"/>
<sequence>ATLGNGIFTLASPTDGFNVDVVLANQAASATGWNGMDLTKNGAGTLTLSALNTYTGATTVNGGTLAMGIASAFAASSAVTVNSGATLALNDFAQT</sequence>
<keyword evidence="2" id="KW-1185">Reference proteome</keyword>
<accession>A0ACC7NRI9</accession>
<organism evidence="1 2">
    <name type="scientific">Paraburkholderia rhynchosiae</name>
    <dbReference type="NCBI Taxonomy" id="487049"/>
    <lineage>
        <taxon>Bacteria</taxon>
        <taxon>Pseudomonadati</taxon>
        <taxon>Pseudomonadota</taxon>
        <taxon>Betaproteobacteria</taxon>
        <taxon>Burkholderiales</taxon>
        <taxon>Burkholderiaceae</taxon>
        <taxon>Paraburkholderia</taxon>
    </lineage>
</organism>
<reference evidence="1 2" key="1">
    <citation type="journal article" date="2024" name="Chem. Sci.">
        <title>Discovery of megapolipeptins by genome mining of a Burkholderiales bacteria collection.</title>
        <authorList>
            <person name="Paulo B.S."/>
            <person name="Recchia M.J.J."/>
            <person name="Lee S."/>
            <person name="Fergusson C.H."/>
            <person name="Romanowski S.B."/>
            <person name="Hernandez A."/>
            <person name="Krull N."/>
            <person name="Liu D.Y."/>
            <person name="Cavanagh H."/>
            <person name="Bos A."/>
            <person name="Gray C.A."/>
            <person name="Murphy B.T."/>
            <person name="Linington R.G."/>
            <person name="Eustaquio A.S."/>
        </authorList>
    </citation>
    <scope>NUCLEOTIDE SEQUENCE [LARGE SCALE GENOMIC DNA]</scope>
    <source>
        <strain evidence="1 2">RL18-126-BIB-B</strain>
    </source>
</reference>
<feature type="non-terminal residue" evidence="1">
    <location>
        <position position="95"/>
    </location>
</feature>
<gene>
    <name evidence="1" type="ORF">PQR01_41205</name>
</gene>
<comment type="caution">
    <text evidence="1">The sequence shown here is derived from an EMBL/GenBank/DDBJ whole genome shotgun (WGS) entry which is preliminary data.</text>
</comment>
<protein>
    <submittedName>
        <fullName evidence="1">Autotransporter-associated beta strand repeat-containing protein</fullName>
    </submittedName>
</protein>